<feature type="compositionally biased region" description="Basic and acidic residues" evidence="2">
    <location>
        <begin position="238"/>
        <end position="248"/>
    </location>
</feature>
<name>A0A7S4FB62_CHRCT</name>
<feature type="compositionally biased region" description="Polar residues" evidence="2">
    <location>
        <begin position="344"/>
        <end position="358"/>
    </location>
</feature>
<dbReference type="Gene3D" id="1.20.5.1000">
    <property type="entry name" value="arf6 gtpase in complex with a specific effector, jip4"/>
    <property type="match status" value="1"/>
</dbReference>
<evidence type="ECO:0000313" key="3">
    <source>
        <dbReference type="EMBL" id="CAE0784711.1"/>
    </source>
</evidence>
<feature type="compositionally biased region" description="Polar residues" evidence="2">
    <location>
        <begin position="285"/>
        <end position="299"/>
    </location>
</feature>
<sequence length="358" mass="38737">MSAGRGRRLAAPATSQAHGHAVQTDPPTPLNMLVSLRKLQTEHAALQQQHVELHAGHSALQQQMKELTSKNAVLESENAVLKQEKSKLERENRHLSERCTRAAVQAREATARACDSEAKLAAAEQQLVQARDTSLRGWREMAGLERQVGEARVRQQQAEVHVQELQQVCTERENALKQVCNAREQAFQARLSQAALESGGDAYNEVPMKKSNALEPISPALLPQQASVHRSSSSLDTRVAKDRLRPPHELSLNLLPTGESSSSLEPSGQRKSVGLEVDVSRNEGAGQSSGAACSPTRNVSAGKLHPISPYSRAAANAPSDARAEGSRARRWPGSSRYLLPRTPLSVNVGSNVQSPSLS</sequence>
<feature type="compositionally biased region" description="Polar residues" evidence="2">
    <location>
        <begin position="258"/>
        <end position="270"/>
    </location>
</feature>
<dbReference type="AlphaFoldDB" id="A0A7S4FB62"/>
<feature type="compositionally biased region" description="Low complexity" evidence="2">
    <location>
        <begin position="311"/>
        <end position="320"/>
    </location>
</feature>
<proteinExistence type="predicted"/>
<evidence type="ECO:0000256" key="1">
    <source>
        <dbReference type="SAM" id="Coils"/>
    </source>
</evidence>
<organism evidence="3">
    <name type="scientific">Chrysotila carterae</name>
    <name type="common">Marine alga</name>
    <name type="synonym">Syracosphaera carterae</name>
    <dbReference type="NCBI Taxonomy" id="13221"/>
    <lineage>
        <taxon>Eukaryota</taxon>
        <taxon>Haptista</taxon>
        <taxon>Haptophyta</taxon>
        <taxon>Prymnesiophyceae</taxon>
        <taxon>Isochrysidales</taxon>
        <taxon>Isochrysidaceae</taxon>
        <taxon>Chrysotila</taxon>
    </lineage>
</organism>
<feature type="region of interest" description="Disordered" evidence="2">
    <location>
        <begin position="222"/>
        <end position="358"/>
    </location>
</feature>
<gene>
    <name evidence="3" type="ORF">PCAR00345_LOCUS37418</name>
</gene>
<protein>
    <submittedName>
        <fullName evidence="3">Uncharacterized protein</fullName>
    </submittedName>
</protein>
<dbReference type="EMBL" id="HBIZ01059827">
    <property type="protein sequence ID" value="CAE0784711.1"/>
    <property type="molecule type" value="Transcribed_RNA"/>
</dbReference>
<keyword evidence="1" id="KW-0175">Coiled coil</keyword>
<feature type="coiled-coil region" evidence="1">
    <location>
        <begin position="57"/>
        <end position="105"/>
    </location>
</feature>
<feature type="region of interest" description="Disordered" evidence="2">
    <location>
        <begin position="1"/>
        <end position="29"/>
    </location>
</feature>
<accession>A0A7S4FB62</accession>
<evidence type="ECO:0000256" key="2">
    <source>
        <dbReference type="SAM" id="MobiDB-lite"/>
    </source>
</evidence>
<feature type="compositionally biased region" description="Polar residues" evidence="2">
    <location>
        <begin position="224"/>
        <end position="236"/>
    </location>
</feature>
<reference evidence="3" key="1">
    <citation type="submission" date="2021-01" db="EMBL/GenBank/DDBJ databases">
        <authorList>
            <person name="Corre E."/>
            <person name="Pelletier E."/>
            <person name="Niang G."/>
            <person name="Scheremetjew M."/>
            <person name="Finn R."/>
            <person name="Kale V."/>
            <person name="Holt S."/>
            <person name="Cochrane G."/>
            <person name="Meng A."/>
            <person name="Brown T."/>
            <person name="Cohen L."/>
        </authorList>
    </citation>
    <scope>NUCLEOTIDE SEQUENCE</scope>
    <source>
        <strain evidence="3">CCMP645</strain>
    </source>
</reference>